<sequence>MAYSIAANSRLAGSAKGNFLDDLTNPGVGQWPKTQAIKRITRIAVFSGGIVDSLRITYQVENVPAPITVQHGGPGGAEALNFEIGSDEKLVAVYGTRLVNAGPYGDKNIVQLSFVVVNSAGNVPTTKIYSTGSGNSRDPTEKFDLSWPLTAASSYTFQPPGAPASYLQAIGFSKVLGEAGAPL</sequence>
<dbReference type="EMBL" id="JAKELL010000238">
    <property type="protein sequence ID" value="KAH8978284.1"/>
    <property type="molecule type" value="Genomic_DNA"/>
</dbReference>
<dbReference type="InterPro" id="IPR036404">
    <property type="entry name" value="Jacalin-like_lectin_dom_sf"/>
</dbReference>
<protein>
    <recommendedName>
        <fullName evidence="1">Jacalin-type lectin domain-containing protein</fullName>
    </recommendedName>
</protein>
<gene>
    <name evidence="2" type="ORF">EDB92DRAFT_1911004</name>
</gene>
<feature type="non-terminal residue" evidence="2">
    <location>
        <position position="1"/>
    </location>
</feature>
<proteinExistence type="predicted"/>
<accession>A0AAD4L349</accession>
<evidence type="ECO:0000259" key="1">
    <source>
        <dbReference type="Pfam" id="PF01419"/>
    </source>
</evidence>
<dbReference type="Pfam" id="PF01419">
    <property type="entry name" value="Jacalin"/>
    <property type="match status" value="1"/>
</dbReference>
<name>A0AAD4L349_9AGAM</name>
<keyword evidence="3" id="KW-1185">Reference proteome</keyword>
<dbReference type="Gene3D" id="2.100.10.30">
    <property type="entry name" value="Jacalin-like lectin domain"/>
    <property type="match status" value="1"/>
</dbReference>
<dbReference type="InterPro" id="IPR001229">
    <property type="entry name" value="Jacalin-like_lectin_dom"/>
</dbReference>
<feature type="domain" description="Jacalin-type lectin" evidence="1">
    <location>
        <begin position="28"/>
        <end position="114"/>
    </location>
</feature>
<comment type="caution">
    <text evidence="2">The sequence shown here is derived from an EMBL/GenBank/DDBJ whole genome shotgun (WGS) entry which is preliminary data.</text>
</comment>
<dbReference type="SUPFAM" id="SSF51101">
    <property type="entry name" value="Mannose-binding lectins"/>
    <property type="match status" value="1"/>
</dbReference>
<dbReference type="AlphaFoldDB" id="A0AAD4L349"/>
<evidence type="ECO:0000313" key="3">
    <source>
        <dbReference type="Proteomes" id="UP001201163"/>
    </source>
</evidence>
<dbReference type="Proteomes" id="UP001201163">
    <property type="component" value="Unassembled WGS sequence"/>
</dbReference>
<organism evidence="2 3">
    <name type="scientific">Lactarius akahatsu</name>
    <dbReference type="NCBI Taxonomy" id="416441"/>
    <lineage>
        <taxon>Eukaryota</taxon>
        <taxon>Fungi</taxon>
        <taxon>Dikarya</taxon>
        <taxon>Basidiomycota</taxon>
        <taxon>Agaricomycotina</taxon>
        <taxon>Agaricomycetes</taxon>
        <taxon>Russulales</taxon>
        <taxon>Russulaceae</taxon>
        <taxon>Lactarius</taxon>
    </lineage>
</organism>
<evidence type="ECO:0000313" key="2">
    <source>
        <dbReference type="EMBL" id="KAH8978284.1"/>
    </source>
</evidence>
<reference evidence="2" key="1">
    <citation type="submission" date="2022-01" db="EMBL/GenBank/DDBJ databases">
        <title>Comparative genomics reveals a dynamic genome evolution in the ectomycorrhizal milk-cap (Lactarius) mushrooms.</title>
        <authorList>
            <consortium name="DOE Joint Genome Institute"/>
            <person name="Lebreton A."/>
            <person name="Tang N."/>
            <person name="Kuo A."/>
            <person name="LaButti K."/>
            <person name="Drula E."/>
            <person name="Barry K."/>
            <person name="Clum A."/>
            <person name="Lipzen A."/>
            <person name="Mousain D."/>
            <person name="Ng V."/>
            <person name="Wang R."/>
            <person name="Wang X."/>
            <person name="Dai Y."/>
            <person name="Henrissat B."/>
            <person name="Grigoriev I.V."/>
            <person name="Guerin-Laguette A."/>
            <person name="Yu F."/>
            <person name="Martin F.M."/>
        </authorList>
    </citation>
    <scope>NUCLEOTIDE SEQUENCE</scope>
    <source>
        <strain evidence="2">QP</strain>
    </source>
</reference>